<dbReference type="RefSeq" id="WP_173132900.1">
    <property type="nucleotide sequence ID" value="NZ_JABMKX010000006.1"/>
</dbReference>
<sequence>MGWRARNVKRIFIRGYFMPVIAVKPKARLLVPYSYCFRFTDQEDQGIRALTEWAERHQIEVLHKKFIRWL</sequence>
<organism evidence="1 2">
    <name type="scientific">Paenibacillus tritici</name>
    <dbReference type="NCBI Taxonomy" id="1873425"/>
    <lineage>
        <taxon>Bacteria</taxon>
        <taxon>Bacillati</taxon>
        <taxon>Bacillota</taxon>
        <taxon>Bacilli</taxon>
        <taxon>Bacillales</taxon>
        <taxon>Paenibacillaceae</taxon>
        <taxon>Paenibacillus</taxon>
    </lineage>
</organism>
<comment type="caution">
    <text evidence="1">The sequence shown here is derived from an EMBL/GenBank/DDBJ whole genome shotgun (WGS) entry which is preliminary data.</text>
</comment>
<name>A0ABX2DRM4_9BACL</name>
<dbReference type="EMBL" id="JABMKX010000006">
    <property type="protein sequence ID" value="NQX46071.1"/>
    <property type="molecule type" value="Genomic_DNA"/>
</dbReference>
<proteinExistence type="predicted"/>
<reference evidence="1 2" key="1">
    <citation type="submission" date="2020-05" db="EMBL/GenBank/DDBJ databases">
        <title>Paenibacillus glebae, sp. nov., Paenibacillus humi sp. nov., Paenibacillus pedi sp. nov., Paenibacillus terrestris sp. nov. and Paenibacillus terricola sp. nov., isolated from a forest top soil sample.</title>
        <authorList>
            <person name="Qi S."/>
            <person name="Carlier A."/>
            <person name="Cnockaert M."/>
            <person name="Vandamme P."/>
        </authorList>
    </citation>
    <scope>NUCLEOTIDE SEQUENCE [LARGE SCALE GENOMIC DNA]</scope>
    <source>
        <strain evidence="1 2">LMG 29502</strain>
    </source>
</reference>
<evidence type="ECO:0000313" key="2">
    <source>
        <dbReference type="Proteomes" id="UP000711047"/>
    </source>
</evidence>
<keyword evidence="2" id="KW-1185">Reference proteome</keyword>
<gene>
    <name evidence="1" type="ORF">HQN87_12080</name>
</gene>
<evidence type="ECO:0008006" key="3">
    <source>
        <dbReference type="Google" id="ProtNLM"/>
    </source>
</evidence>
<accession>A0ABX2DRM4</accession>
<protein>
    <recommendedName>
        <fullName evidence="3">Transposase</fullName>
    </recommendedName>
</protein>
<dbReference type="Proteomes" id="UP000711047">
    <property type="component" value="Unassembled WGS sequence"/>
</dbReference>
<evidence type="ECO:0000313" key="1">
    <source>
        <dbReference type="EMBL" id="NQX46071.1"/>
    </source>
</evidence>